<keyword evidence="10" id="KW-1185">Reference proteome</keyword>
<proteinExistence type="inferred from homology"/>
<evidence type="ECO:0000313" key="9">
    <source>
        <dbReference type="EMBL" id="SDG00963.1"/>
    </source>
</evidence>
<dbReference type="AlphaFoldDB" id="A0A1G7QR56"/>
<comment type="subcellular location">
    <subcellularLocation>
        <location evidence="7">Cytoplasm</location>
    </subcellularLocation>
</comment>
<dbReference type="STRING" id="571438.SAMN05192586_12321"/>
<reference evidence="10" key="1">
    <citation type="submission" date="2016-10" db="EMBL/GenBank/DDBJ databases">
        <authorList>
            <person name="Varghese N."/>
            <person name="Submissions S."/>
        </authorList>
    </citation>
    <scope>NUCLEOTIDE SEQUENCE [LARGE SCALE GENOMIC DNA]</scope>
    <source>
        <strain evidence="10">KHC7</strain>
    </source>
</reference>
<feature type="binding site" evidence="7">
    <location>
        <begin position="132"/>
        <end position="136"/>
    </location>
    <ligand>
        <name>substrate</name>
    </ligand>
</feature>
<dbReference type="InterPro" id="IPR043129">
    <property type="entry name" value="ATPase_NBD"/>
</dbReference>
<comment type="similarity">
    <text evidence="7">Belongs to the KAE1 / TsaD family.</text>
</comment>
<comment type="catalytic activity">
    <reaction evidence="6 7">
        <text>L-threonylcarbamoyladenylate + adenosine(37) in tRNA = N(6)-L-threonylcarbamoyladenosine(37) in tRNA + AMP + H(+)</text>
        <dbReference type="Rhea" id="RHEA:37059"/>
        <dbReference type="Rhea" id="RHEA-COMP:10162"/>
        <dbReference type="Rhea" id="RHEA-COMP:10163"/>
        <dbReference type="ChEBI" id="CHEBI:15378"/>
        <dbReference type="ChEBI" id="CHEBI:73682"/>
        <dbReference type="ChEBI" id="CHEBI:74411"/>
        <dbReference type="ChEBI" id="CHEBI:74418"/>
        <dbReference type="ChEBI" id="CHEBI:456215"/>
        <dbReference type="EC" id="2.3.1.234"/>
    </reaction>
</comment>
<evidence type="ECO:0000256" key="4">
    <source>
        <dbReference type="ARBA" id="ARBA00023004"/>
    </source>
</evidence>
<feature type="binding site" evidence="7">
    <location>
        <position position="165"/>
    </location>
    <ligand>
        <name>substrate</name>
    </ligand>
</feature>
<keyword evidence="2 7" id="KW-0819">tRNA processing</keyword>
<dbReference type="CDD" id="cd24133">
    <property type="entry name" value="ASKHA_NBD_TsaD_bac"/>
    <property type="match status" value="1"/>
</dbReference>
<dbReference type="NCBIfam" id="TIGR03723">
    <property type="entry name" value="T6A_TsaD_YgjD"/>
    <property type="match status" value="1"/>
</dbReference>
<comment type="cofactor">
    <cofactor evidence="7">
        <name>Fe(2+)</name>
        <dbReference type="ChEBI" id="CHEBI:29033"/>
    </cofactor>
    <text evidence="7">Binds 1 Fe(2+) ion per subunit.</text>
</comment>
<keyword evidence="4 7" id="KW-0408">Iron</keyword>
<dbReference type="RefSeq" id="WP_092155194.1">
    <property type="nucleotide sequence ID" value="NZ_FNBX01000023.1"/>
</dbReference>
<feature type="binding site" evidence="7">
    <location>
        <position position="182"/>
    </location>
    <ligand>
        <name>substrate</name>
    </ligand>
</feature>
<feature type="binding site" evidence="7">
    <location>
        <position position="110"/>
    </location>
    <ligand>
        <name>Fe cation</name>
        <dbReference type="ChEBI" id="CHEBI:24875"/>
    </ligand>
</feature>
<keyword evidence="7" id="KW-0963">Cytoplasm</keyword>
<dbReference type="NCBIfam" id="TIGR00329">
    <property type="entry name" value="gcp_kae1"/>
    <property type="match status" value="1"/>
</dbReference>
<dbReference type="GO" id="GO:0002949">
    <property type="term" value="P:tRNA threonylcarbamoyladenosine modification"/>
    <property type="evidence" value="ECO:0007669"/>
    <property type="project" value="UniProtKB-UniRule"/>
</dbReference>
<accession>A0A1G7QR56</accession>
<feature type="binding site" evidence="7">
    <location>
        <position position="114"/>
    </location>
    <ligand>
        <name>Fe cation</name>
        <dbReference type="ChEBI" id="CHEBI:24875"/>
    </ligand>
</feature>
<feature type="domain" description="Gcp-like" evidence="8">
    <location>
        <begin position="23"/>
        <end position="319"/>
    </location>
</feature>
<dbReference type="Proteomes" id="UP000199355">
    <property type="component" value="Unassembled WGS sequence"/>
</dbReference>
<dbReference type="Gene3D" id="3.30.420.40">
    <property type="match status" value="2"/>
</dbReference>
<organism evidence="9 10">
    <name type="scientific">Desulfovibrio legallii</name>
    <dbReference type="NCBI Taxonomy" id="571438"/>
    <lineage>
        <taxon>Bacteria</taxon>
        <taxon>Pseudomonadati</taxon>
        <taxon>Thermodesulfobacteriota</taxon>
        <taxon>Desulfovibrionia</taxon>
        <taxon>Desulfovibrionales</taxon>
        <taxon>Desulfovibrionaceae</taxon>
        <taxon>Desulfovibrio</taxon>
    </lineage>
</organism>
<evidence type="ECO:0000256" key="3">
    <source>
        <dbReference type="ARBA" id="ARBA00022723"/>
    </source>
</evidence>
<dbReference type="EC" id="2.3.1.234" evidence="7"/>
<protein>
    <recommendedName>
        <fullName evidence="7">tRNA N6-adenosine threonylcarbamoyltransferase</fullName>
        <ecNumber evidence="7">2.3.1.234</ecNumber>
    </recommendedName>
    <alternativeName>
        <fullName evidence="7">N6-L-threonylcarbamoyladenine synthase</fullName>
        <shortName evidence="7">t(6)A synthase</shortName>
    </alternativeName>
    <alternativeName>
        <fullName evidence="7">t(6)A37 threonylcarbamoyladenosine biosynthesis protein TsaD</fullName>
    </alternativeName>
    <alternativeName>
        <fullName evidence="7">tRNA threonylcarbamoyladenosine biosynthesis protein TsaD</fullName>
    </alternativeName>
</protein>
<evidence type="ECO:0000256" key="2">
    <source>
        <dbReference type="ARBA" id="ARBA00022694"/>
    </source>
</evidence>
<dbReference type="HAMAP" id="MF_01445">
    <property type="entry name" value="TsaD"/>
    <property type="match status" value="1"/>
</dbReference>
<feature type="binding site" evidence="7">
    <location>
        <position position="284"/>
    </location>
    <ligand>
        <name>substrate</name>
    </ligand>
</feature>
<dbReference type="PANTHER" id="PTHR11735:SF6">
    <property type="entry name" value="TRNA N6-ADENOSINE THREONYLCARBAMOYLTRANSFERASE, MITOCHONDRIAL"/>
    <property type="match status" value="1"/>
</dbReference>
<evidence type="ECO:0000256" key="7">
    <source>
        <dbReference type="HAMAP-Rule" id="MF_01445"/>
    </source>
</evidence>
<dbReference type="PRINTS" id="PR00789">
    <property type="entry name" value="OSIALOPTASE"/>
</dbReference>
<dbReference type="GO" id="GO:0005737">
    <property type="term" value="C:cytoplasm"/>
    <property type="evidence" value="ECO:0007669"/>
    <property type="project" value="UniProtKB-SubCell"/>
</dbReference>
<dbReference type="InterPro" id="IPR017861">
    <property type="entry name" value="KAE1/TsaD"/>
</dbReference>
<evidence type="ECO:0000313" key="10">
    <source>
        <dbReference type="Proteomes" id="UP000199355"/>
    </source>
</evidence>
<dbReference type="GO" id="GO:0005506">
    <property type="term" value="F:iron ion binding"/>
    <property type="evidence" value="ECO:0007669"/>
    <property type="project" value="UniProtKB-UniRule"/>
</dbReference>
<dbReference type="GO" id="GO:0061711">
    <property type="term" value="F:tRNA N(6)-L-threonylcarbamoyladenine synthase activity"/>
    <property type="evidence" value="ECO:0007669"/>
    <property type="project" value="UniProtKB-EC"/>
</dbReference>
<keyword evidence="3 7" id="KW-0479">Metal-binding</keyword>
<gene>
    <name evidence="7" type="primary">tsaD</name>
    <name evidence="9" type="ORF">SAMN05192586_12321</name>
</gene>
<dbReference type="SUPFAM" id="SSF53067">
    <property type="entry name" value="Actin-like ATPase domain"/>
    <property type="match status" value="1"/>
</dbReference>
<feature type="binding site" evidence="7">
    <location>
        <position position="178"/>
    </location>
    <ligand>
        <name>substrate</name>
    </ligand>
</feature>
<dbReference type="EMBL" id="FNBX01000023">
    <property type="protein sequence ID" value="SDG00963.1"/>
    <property type="molecule type" value="Genomic_DNA"/>
</dbReference>
<evidence type="ECO:0000256" key="1">
    <source>
        <dbReference type="ARBA" id="ARBA00022679"/>
    </source>
</evidence>
<dbReference type="PANTHER" id="PTHR11735">
    <property type="entry name" value="TRNA N6-ADENOSINE THREONYLCARBAMOYLTRANSFERASE"/>
    <property type="match status" value="1"/>
</dbReference>
<sequence>MLCLGIESSCDETALALVEDGRLLDAVLASQADVHALFGGVVPELASREHCRYMGPLLDVLLRRSGRRAAELDLVAAARGPGLLGSLLVGVAFAKGLALGLGTRFLGVNHLHAHLLAAGLEETLPFPALGLLVSGGHTHLYRMEAPWKLIPLGRTLDDAAGEAFDKVGKILGLAYPGGRLLDALAQEGRADPRLFPRPYLDNDNLDFSFSGLKTAVATYAATRLNDLTWPRPLVCTADAPQALKDCCASFNLAVVETLCAKAERALDRHPDLHALVLAGGVAANSLLRERVRDLMRRRGGAALAPGPGLCTDNAAMIAYAGWLLGREGFCHDLRMEAIPRGKALPADMLRAARAGGAWQGDRAGTIPEPNTPK</sequence>
<dbReference type="InterPro" id="IPR022450">
    <property type="entry name" value="TsaD"/>
</dbReference>
<feature type="binding site" evidence="7">
    <location>
        <position position="312"/>
    </location>
    <ligand>
        <name>Fe cation</name>
        <dbReference type="ChEBI" id="CHEBI:24875"/>
    </ligand>
</feature>
<dbReference type="InterPro" id="IPR000905">
    <property type="entry name" value="Gcp-like_dom"/>
</dbReference>
<name>A0A1G7QR56_9BACT</name>
<evidence type="ECO:0000256" key="6">
    <source>
        <dbReference type="ARBA" id="ARBA00048117"/>
    </source>
</evidence>
<dbReference type="OrthoDB" id="9806197at2"/>
<comment type="function">
    <text evidence="7">Required for the formation of a threonylcarbamoyl group on adenosine at position 37 (t(6)A37) in tRNAs that read codons beginning with adenine. Is involved in the transfer of the threonylcarbamoyl moiety of threonylcarbamoyl-AMP (TC-AMP) to the N6 group of A37, together with TsaE and TsaB. TsaD likely plays a direct catalytic role in this reaction.</text>
</comment>
<evidence type="ECO:0000256" key="5">
    <source>
        <dbReference type="ARBA" id="ARBA00023315"/>
    </source>
</evidence>
<keyword evidence="5 7" id="KW-0012">Acyltransferase</keyword>
<dbReference type="Pfam" id="PF00814">
    <property type="entry name" value="TsaD"/>
    <property type="match status" value="1"/>
</dbReference>
<keyword evidence="1 7" id="KW-0808">Transferase</keyword>
<evidence type="ECO:0000259" key="8">
    <source>
        <dbReference type="Pfam" id="PF00814"/>
    </source>
</evidence>